<comment type="caution">
    <text evidence="2">The sequence shown here is derived from an EMBL/GenBank/DDBJ whole genome shotgun (WGS) entry which is preliminary data.</text>
</comment>
<sequence length="109" mass="11968">MLVVAKHKSECFIQQRGEINRNLVREFYAHLVTKDSQFIMICGVFVRSIGIASKNHFKPRGYPTKVGTAKPTSLTAQSLTPSDAIVPVSPTPNESSKTATPPESKEVPK</sequence>
<organism evidence="2 3">
    <name type="scientific">Hibiscus sabdariffa</name>
    <name type="common">roselle</name>
    <dbReference type="NCBI Taxonomy" id="183260"/>
    <lineage>
        <taxon>Eukaryota</taxon>
        <taxon>Viridiplantae</taxon>
        <taxon>Streptophyta</taxon>
        <taxon>Embryophyta</taxon>
        <taxon>Tracheophyta</taxon>
        <taxon>Spermatophyta</taxon>
        <taxon>Magnoliopsida</taxon>
        <taxon>eudicotyledons</taxon>
        <taxon>Gunneridae</taxon>
        <taxon>Pentapetalae</taxon>
        <taxon>rosids</taxon>
        <taxon>malvids</taxon>
        <taxon>Malvales</taxon>
        <taxon>Malvaceae</taxon>
        <taxon>Malvoideae</taxon>
        <taxon>Hibiscus</taxon>
    </lineage>
</organism>
<feature type="region of interest" description="Disordered" evidence="1">
    <location>
        <begin position="60"/>
        <end position="109"/>
    </location>
</feature>
<feature type="compositionally biased region" description="Polar residues" evidence="1">
    <location>
        <begin position="91"/>
        <end position="101"/>
    </location>
</feature>
<name>A0ABR2D9J5_9ROSI</name>
<accession>A0ABR2D9J5</accession>
<feature type="compositionally biased region" description="Polar residues" evidence="1">
    <location>
        <begin position="70"/>
        <end position="81"/>
    </location>
</feature>
<dbReference type="Proteomes" id="UP001472677">
    <property type="component" value="Unassembled WGS sequence"/>
</dbReference>
<protein>
    <submittedName>
        <fullName evidence="2">Uncharacterized protein</fullName>
    </submittedName>
</protein>
<evidence type="ECO:0000256" key="1">
    <source>
        <dbReference type="SAM" id="MobiDB-lite"/>
    </source>
</evidence>
<gene>
    <name evidence="2" type="ORF">V6N12_076348</name>
</gene>
<dbReference type="EMBL" id="JBBPBM010000033">
    <property type="protein sequence ID" value="KAK8533067.1"/>
    <property type="molecule type" value="Genomic_DNA"/>
</dbReference>
<reference evidence="2 3" key="1">
    <citation type="journal article" date="2024" name="G3 (Bethesda)">
        <title>Genome assembly of Hibiscus sabdariffa L. provides insights into metabolisms of medicinal natural products.</title>
        <authorList>
            <person name="Kim T."/>
        </authorList>
    </citation>
    <scope>NUCLEOTIDE SEQUENCE [LARGE SCALE GENOMIC DNA]</scope>
    <source>
        <strain evidence="2">TK-2024</strain>
        <tissue evidence="2">Old leaves</tissue>
    </source>
</reference>
<keyword evidence="3" id="KW-1185">Reference proteome</keyword>
<evidence type="ECO:0000313" key="2">
    <source>
        <dbReference type="EMBL" id="KAK8533067.1"/>
    </source>
</evidence>
<evidence type="ECO:0000313" key="3">
    <source>
        <dbReference type="Proteomes" id="UP001472677"/>
    </source>
</evidence>
<proteinExistence type="predicted"/>